<reference evidence="1 2" key="1">
    <citation type="submission" date="2018-06" db="EMBL/GenBank/DDBJ databases">
        <title>Genomic Encyclopedia of Archaeal and Bacterial Type Strains, Phase II (KMG-II): from individual species to whole genera.</title>
        <authorList>
            <person name="Goeker M."/>
        </authorList>
    </citation>
    <scope>NUCLEOTIDE SEQUENCE [LARGE SCALE GENOMIC DNA]</scope>
    <source>
        <strain evidence="1 2">DSM 12408</strain>
    </source>
</reference>
<dbReference type="RefSeq" id="WP_066432339.1">
    <property type="nucleotide sequence ID" value="NZ_LZRN01000009.1"/>
</dbReference>
<proteinExistence type="predicted"/>
<gene>
    <name evidence="1" type="ORF">LX77_02070</name>
</gene>
<name>A0A1A7R3N9_9FLAO</name>
<dbReference type="AlphaFoldDB" id="A0A1A7R3N9"/>
<dbReference type="PROSITE" id="PS51257">
    <property type="entry name" value="PROKAR_LIPOPROTEIN"/>
    <property type="match status" value="1"/>
</dbReference>
<dbReference type="OrthoDB" id="1443931at2"/>
<sequence length="173" mass="20056">MKQLLLLSVLIFIGCKSEPESVENISENQEKSYTIKAEDIEKLEYTDYILSPESAEAILDWQNYQELQTQIELLKSGNLSFFRVEKEIMQTFITELNTQQPPIVVTPAIRSRMTVLETTLLRLQDLSNLDNIKKKVLLEAIKELLLADVNLKLQMNKKFEKEAQQIQIPVRTE</sequence>
<evidence type="ECO:0000313" key="2">
    <source>
        <dbReference type="Proteomes" id="UP000248987"/>
    </source>
</evidence>
<dbReference type="EMBL" id="QLLQ01000006">
    <property type="protein sequence ID" value="RAJ24516.1"/>
    <property type="molecule type" value="Genomic_DNA"/>
</dbReference>
<keyword evidence="2" id="KW-1185">Reference proteome</keyword>
<comment type="caution">
    <text evidence="1">The sequence shown here is derived from an EMBL/GenBank/DDBJ whole genome shotgun (WGS) entry which is preliminary data.</text>
</comment>
<dbReference type="Proteomes" id="UP000248987">
    <property type="component" value="Unassembled WGS sequence"/>
</dbReference>
<accession>A0A1A7R3N9</accession>
<evidence type="ECO:0000313" key="1">
    <source>
        <dbReference type="EMBL" id="RAJ24516.1"/>
    </source>
</evidence>
<evidence type="ECO:0008006" key="3">
    <source>
        <dbReference type="Google" id="ProtNLM"/>
    </source>
</evidence>
<protein>
    <recommendedName>
        <fullName evidence="3">Lipoprotein</fullName>
    </recommendedName>
</protein>
<organism evidence="1 2">
    <name type="scientific">Gelidibacter algens</name>
    <dbReference type="NCBI Taxonomy" id="49280"/>
    <lineage>
        <taxon>Bacteria</taxon>
        <taxon>Pseudomonadati</taxon>
        <taxon>Bacteroidota</taxon>
        <taxon>Flavobacteriia</taxon>
        <taxon>Flavobacteriales</taxon>
        <taxon>Flavobacteriaceae</taxon>
        <taxon>Gelidibacter</taxon>
    </lineage>
</organism>